<keyword evidence="6" id="KW-1185">Reference proteome</keyword>
<dbReference type="InterPro" id="IPR011992">
    <property type="entry name" value="EF-hand-dom_pair"/>
</dbReference>
<feature type="domain" description="EF-hand" evidence="4">
    <location>
        <begin position="1"/>
        <end position="25"/>
    </location>
</feature>
<dbReference type="InterPro" id="IPR028846">
    <property type="entry name" value="Recoverin"/>
</dbReference>
<organism evidence="5 6">
    <name type="scientific">Tigriopus californicus</name>
    <name type="common">Marine copepod</name>
    <dbReference type="NCBI Taxonomy" id="6832"/>
    <lineage>
        <taxon>Eukaryota</taxon>
        <taxon>Metazoa</taxon>
        <taxon>Ecdysozoa</taxon>
        <taxon>Arthropoda</taxon>
        <taxon>Crustacea</taxon>
        <taxon>Multicrustacea</taxon>
        <taxon>Hexanauplia</taxon>
        <taxon>Copepoda</taxon>
        <taxon>Harpacticoida</taxon>
        <taxon>Harpacticidae</taxon>
        <taxon>Tigriopus</taxon>
    </lineage>
</organism>
<dbReference type="EMBL" id="VCGU01000004">
    <property type="protein sequence ID" value="TRY76317.1"/>
    <property type="molecule type" value="Genomic_DNA"/>
</dbReference>
<evidence type="ECO:0000313" key="6">
    <source>
        <dbReference type="Proteomes" id="UP000318571"/>
    </source>
</evidence>
<proteinExistence type="predicted"/>
<evidence type="ECO:0000256" key="3">
    <source>
        <dbReference type="ARBA" id="ARBA00022837"/>
    </source>
</evidence>
<dbReference type="CDD" id="cd00051">
    <property type="entry name" value="EFh"/>
    <property type="match status" value="1"/>
</dbReference>
<protein>
    <recommendedName>
        <fullName evidence="4">EF-hand domain-containing protein</fullName>
    </recommendedName>
</protein>
<dbReference type="PRINTS" id="PR00450">
    <property type="entry name" value="RECOVERIN"/>
</dbReference>
<keyword evidence="3" id="KW-0106">Calcium</keyword>
<feature type="domain" description="EF-hand" evidence="4">
    <location>
        <begin position="36"/>
        <end position="71"/>
    </location>
</feature>
<dbReference type="Proteomes" id="UP000318571">
    <property type="component" value="Chromosome 5"/>
</dbReference>
<evidence type="ECO:0000256" key="1">
    <source>
        <dbReference type="ARBA" id="ARBA00022723"/>
    </source>
</evidence>
<dbReference type="STRING" id="6832.A0A553PF52"/>
<dbReference type="OMA" id="YQMVEDE"/>
<dbReference type="Pfam" id="PF13499">
    <property type="entry name" value="EF-hand_7"/>
    <property type="match status" value="1"/>
</dbReference>
<dbReference type="PANTHER" id="PTHR23055">
    <property type="entry name" value="CALCIUM BINDING PROTEINS"/>
    <property type="match status" value="1"/>
</dbReference>
<dbReference type="Gene3D" id="1.10.238.10">
    <property type="entry name" value="EF-hand"/>
    <property type="match status" value="1"/>
</dbReference>
<dbReference type="InterPro" id="IPR018247">
    <property type="entry name" value="EF_Hand_1_Ca_BS"/>
</dbReference>
<dbReference type="SUPFAM" id="SSF47473">
    <property type="entry name" value="EF-hand"/>
    <property type="match status" value="1"/>
</dbReference>
<evidence type="ECO:0000313" key="5">
    <source>
        <dbReference type="EMBL" id="TRY76317.1"/>
    </source>
</evidence>
<gene>
    <name evidence="5" type="ORF">TCAL_12025</name>
</gene>
<keyword evidence="2" id="KW-0677">Repeat</keyword>
<dbReference type="PANTHER" id="PTHR23055:SF69">
    <property type="entry name" value="NEURONAL CALCIUM SENSOR 2"/>
    <property type="match status" value="1"/>
</dbReference>
<dbReference type="PROSITE" id="PS50222">
    <property type="entry name" value="EF_HAND_2"/>
    <property type="match status" value="2"/>
</dbReference>
<dbReference type="InterPro" id="IPR002048">
    <property type="entry name" value="EF_hand_dom"/>
</dbReference>
<dbReference type="PROSITE" id="PS00018">
    <property type="entry name" value="EF_HAND_1"/>
    <property type="match status" value="1"/>
</dbReference>
<keyword evidence="1" id="KW-0479">Metal-binding</keyword>
<reference evidence="5 6" key="1">
    <citation type="journal article" date="2018" name="Nat. Ecol. Evol.">
        <title>Genomic signatures of mitonuclear coevolution across populations of Tigriopus californicus.</title>
        <authorList>
            <person name="Barreto F.S."/>
            <person name="Watson E.T."/>
            <person name="Lima T.G."/>
            <person name="Willett C.S."/>
            <person name="Edmands S."/>
            <person name="Li W."/>
            <person name="Burton R.S."/>
        </authorList>
    </citation>
    <scope>NUCLEOTIDE SEQUENCE [LARGE SCALE GENOMIC DNA]</scope>
    <source>
        <strain evidence="5 6">San Diego</strain>
    </source>
</reference>
<name>A0A553PF52_TIGCA</name>
<dbReference type="AlphaFoldDB" id="A0A553PF52"/>
<dbReference type="GO" id="GO:0005509">
    <property type="term" value="F:calcium ion binding"/>
    <property type="evidence" value="ECO:0007669"/>
    <property type="project" value="InterPro"/>
</dbReference>
<accession>A0A553PF52</accession>
<sequence>MYDIDNSGIIDRSEMENVMKSIYSMLAAVSEAPPDDPKKRANAIFSEIDINDDGGLSQEEFLKGCLKDDELMKLLEQLFNVLTTTME</sequence>
<evidence type="ECO:0000256" key="2">
    <source>
        <dbReference type="ARBA" id="ARBA00022737"/>
    </source>
</evidence>
<evidence type="ECO:0000259" key="4">
    <source>
        <dbReference type="PROSITE" id="PS50222"/>
    </source>
</evidence>
<comment type="caution">
    <text evidence="5">The sequence shown here is derived from an EMBL/GenBank/DDBJ whole genome shotgun (WGS) entry which is preliminary data.</text>
</comment>